<dbReference type="PaxDb" id="55529-EKX51264"/>
<proteinExistence type="predicted"/>
<evidence type="ECO:0000313" key="2">
    <source>
        <dbReference type="EnsemblProtists" id="EKX51264"/>
    </source>
</evidence>
<dbReference type="AlphaFoldDB" id="L1JSK6"/>
<dbReference type="RefSeq" id="XP_005838244.1">
    <property type="nucleotide sequence ID" value="XM_005838187.1"/>
</dbReference>
<reference evidence="1 3" key="1">
    <citation type="journal article" date="2012" name="Nature">
        <title>Algal genomes reveal evolutionary mosaicism and the fate of nucleomorphs.</title>
        <authorList>
            <consortium name="DOE Joint Genome Institute"/>
            <person name="Curtis B.A."/>
            <person name="Tanifuji G."/>
            <person name="Burki F."/>
            <person name="Gruber A."/>
            <person name="Irimia M."/>
            <person name="Maruyama S."/>
            <person name="Arias M.C."/>
            <person name="Ball S.G."/>
            <person name="Gile G.H."/>
            <person name="Hirakawa Y."/>
            <person name="Hopkins J.F."/>
            <person name="Kuo A."/>
            <person name="Rensing S.A."/>
            <person name="Schmutz J."/>
            <person name="Symeonidi A."/>
            <person name="Elias M."/>
            <person name="Eveleigh R.J."/>
            <person name="Herman E.K."/>
            <person name="Klute M.J."/>
            <person name="Nakayama T."/>
            <person name="Obornik M."/>
            <person name="Reyes-Prieto A."/>
            <person name="Armbrust E.V."/>
            <person name="Aves S.J."/>
            <person name="Beiko R.G."/>
            <person name="Coutinho P."/>
            <person name="Dacks J.B."/>
            <person name="Durnford D.G."/>
            <person name="Fast N.M."/>
            <person name="Green B.R."/>
            <person name="Grisdale C.J."/>
            <person name="Hempel F."/>
            <person name="Henrissat B."/>
            <person name="Hoppner M.P."/>
            <person name="Ishida K."/>
            <person name="Kim E."/>
            <person name="Koreny L."/>
            <person name="Kroth P.G."/>
            <person name="Liu Y."/>
            <person name="Malik S.B."/>
            <person name="Maier U.G."/>
            <person name="McRose D."/>
            <person name="Mock T."/>
            <person name="Neilson J.A."/>
            <person name="Onodera N.T."/>
            <person name="Poole A.M."/>
            <person name="Pritham E.J."/>
            <person name="Richards T.A."/>
            <person name="Rocap G."/>
            <person name="Roy S.W."/>
            <person name="Sarai C."/>
            <person name="Schaack S."/>
            <person name="Shirato S."/>
            <person name="Slamovits C.H."/>
            <person name="Spencer D.F."/>
            <person name="Suzuki S."/>
            <person name="Worden A.Z."/>
            <person name="Zauner S."/>
            <person name="Barry K."/>
            <person name="Bell C."/>
            <person name="Bharti A.K."/>
            <person name="Crow J.A."/>
            <person name="Grimwood J."/>
            <person name="Kramer R."/>
            <person name="Lindquist E."/>
            <person name="Lucas S."/>
            <person name="Salamov A."/>
            <person name="McFadden G.I."/>
            <person name="Lane C.E."/>
            <person name="Keeling P.J."/>
            <person name="Gray M.W."/>
            <person name="Grigoriev I.V."/>
            <person name="Archibald J.M."/>
        </authorList>
    </citation>
    <scope>NUCLEOTIDE SEQUENCE</scope>
    <source>
        <strain evidence="1 3">CCMP2712</strain>
    </source>
</reference>
<dbReference type="EnsemblProtists" id="EKX51264">
    <property type="protein sequence ID" value="EKX51264"/>
    <property type="gene ID" value="GUITHDRAFT_134755"/>
</dbReference>
<sequence length="125" mass="14055">MEYKVKTTWYNPTCSGRPVEILYTLDNMCVWNTDTNDNTYLRVDTKQQKTYYYSYGDHKCQNSVSSQSWASELQTSQQCSASIQCGMTQTPQFFDPNSNVDMSTCLSSFTTVSILVNAACTNGAA</sequence>
<dbReference type="Proteomes" id="UP000011087">
    <property type="component" value="Unassembled WGS sequence"/>
</dbReference>
<name>L1JSK6_GUITC</name>
<accession>L1JSK6</accession>
<dbReference type="HOGENOM" id="CLU_1996932_0_0_1"/>
<gene>
    <name evidence="1" type="ORF">GUITHDRAFT_134755</name>
</gene>
<keyword evidence="3" id="KW-1185">Reference proteome</keyword>
<dbReference type="EMBL" id="JH992976">
    <property type="protein sequence ID" value="EKX51264.1"/>
    <property type="molecule type" value="Genomic_DNA"/>
</dbReference>
<protein>
    <submittedName>
        <fullName evidence="1 2">Uncharacterized protein</fullName>
    </submittedName>
</protein>
<reference evidence="2" key="3">
    <citation type="submission" date="2015-06" db="UniProtKB">
        <authorList>
            <consortium name="EnsemblProtists"/>
        </authorList>
    </citation>
    <scope>IDENTIFICATION</scope>
</reference>
<evidence type="ECO:0000313" key="1">
    <source>
        <dbReference type="EMBL" id="EKX51264.1"/>
    </source>
</evidence>
<reference evidence="3" key="2">
    <citation type="submission" date="2012-11" db="EMBL/GenBank/DDBJ databases">
        <authorList>
            <person name="Kuo A."/>
            <person name="Curtis B.A."/>
            <person name="Tanifuji G."/>
            <person name="Burki F."/>
            <person name="Gruber A."/>
            <person name="Irimia M."/>
            <person name="Maruyama S."/>
            <person name="Arias M.C."/>
            <person name="Ball S.G."/>
            <person name="Gile G.H."/>
            <person name="Hirakawa Y."/>
            <person name="Hopkins J.F."/>
            <person name="Rensing S.A."/>
            <person name="Schmutz J."/>
            <person name="Symeonidi A."/>
            <person name="Elias M."/>
            <person name="Eveleigh R.J."/>
            <person name="Herman E.K."/>
            <person name="Klute M.J."/>
            <person name="Nakayama T."/>
            <person name="Obornik M."/>
            <person name="Reyes-Prieto A."/>
            <person name="Armbrust E.V."/>
            <person name="Aves S.J."/>
            <person name="Beiko R.G."/>
            <person name="Coutinho P."/>
            <person name="Dacks J.B."/>
            <person name="Durnford D.G."/>
            <person name="Fast N.M."/>
            <person name="Green B.R."/>
            <person name="Grisdale C."/>
            <person name="Hempe F."/>
            <person name="Henrissat B."/>
            <person name="Hoppner M.P."/>
            <person name="Ishida K.-I."/>
            <person name="Kim E."/>
            <person name="Koreny L."/>
            <person name="Kroth P.G."/>
            <person name="Liu Y."/>
            <person name="Malik S.-B."/>
            <person name="Maier U.G."/>
            <person name="McRose D."/>
            <person name="Mock T."/>
            <person name="Neilson J.A."/>
            <person name="Onodera N.T."/>
            <person name="Poole A.M."/>
            <person name="Pritham E.J."/>
            <person name="Richards T.A."/>
            <person name="Rocap G."/>
            <person name="Roy S.W."/>
            <person name="Sarai C."/>
            <person name="Schaack S."/>
            <person name="Shirato S."/>
            <person name="Slamovits C.H."/>
            <person name="Spencer D.F."/>
            <person name="Suzuki S."/>
            <person name="Worden A.Z."/>
            <person name="Zauner S."/>
            <person name="Barry K."/>
            <person name="Bell C."/>
            <person name="Bharti A.K."/>
            <person name="Crow J.A."/>
            <person name="Grimwood J."/>
            <person name="Kramer R."/>
            <person name="Lindquist E."/>
            <person name="Lucas S."/>
            <person name="Salamov A."/>
            <person name="McFadden G.I."/>
            <person name="Lane C.E."/>
            <person name="Keeling P.J."/>
            <person name="Gray M.W."/>
            <person name="Grigoriev I.V."/>
            <person name="Archibald J.M."/>
        </authorList>
    </citation>
    <scope>NUCLEOTIDE SEQUENCE</scope>
    <source>
        <strain evidence="3">CCMP2712</strain>
    </source>
</reference>
<dbReference type="GeneID" id="17307840"/>
<dbReference type="KEGG" id="gtt:GUITHDRAFT_134755"/>
<organism evidence="1">
    <name type="scientific">Guillardia theta (strain CCMP2712)</name>
    <name type="common">Cryptophyte</name>
    <dbReference type="NCBI Taxonomy" id="905079"/>
    <lineage>
        <taxon>Eukaryota</taxon>
        <taxon>Cryptophyceae</taxon>
        <taxon>Pyrenomonadales</taxon>
        <taxon>Geminigeraceae</taxon>
        <taxon>Guillardia</taxon>
    </lineage>
</organism>
<evidence type="ECO:0000313" key="3">
    <source>
        <dbReference type="Proteomes" id="UP000011087"/>
    </source>
</evidence>